<dbReference type="InterPro" id="IPR032675">
    <property type="entry name" value="LRR_dom_sf"/>
</dbReference>
<protein>
    <submittedName>
        <fullName evidence="1">Uncharacterized protein</fullName>
    </submittedName>
</protein>
<name>A0ABN7PP51_TIMPD</name>
<dbReference type="Gene3D" id="3.80.10.10">
    <property type="entry name" value="Ribonuclease Inhibitor"/>
    <property type="match status" value="1"/>
</dbReference>
<sequence length="213" mass="24119">MIYCSTQRELEVLRLKNACMSMGETLRLVTAVVNSTEGNLRHLDLRSSFREWHTPHTCASYLETLGRLTGLTRLELDYSALSDGALSVLAETGQGRLSCLHVAIHDTDNHNHVLSDGAWRQLIMTCPNMRVHISIELCYVRLVNIAHHEDLSYFLLPSIPLHSFHLFSGSVWDQSRSRNFRGTLQLLLKQYTNTLGEYSSGKLYLSFSFCGAD</sequence>
<comment type="caution">
    <text evidence="1">The sequence shown here is derived from an EMBL/GenBank/DDBJ whole genome shotgun (WGS) entry which is preliminary data.</text>
</comment>
<accession>A0ABN7PP51</accession>
<dbReference type="SUPFAM" id="SSF52047">
    <property type="entry name" value="RNI-like"/>
    <property type="match status" value="1"/>
</dbReference>
<evidence type="ECO:0000313" key="1">
    <source>
        <dbReference type="EMBL" id="CAG2069479.1"/>
    </source>
</evidence>
<proteinExistence type="predicted"/>
<dbReference type="EMBL" id="CAJPIN010143162">
    <property type="protein sequence ID" value="CAG2069479.1"/>
    <property type="molecule type" value="Genomic_DNA"/>
</dbReference>
<evidence type="ECO:0000313" key="2">
    <source>
        <dbReference type="Proteomes" id="UP001153148"/>
    </source>
</evidence>
<reference evidence="1" key="1">
    <citation type="submission" date="2021-03" db="EMBL/GenBank/DDBJ databases">
        <authorList>
            <person name="Tran Van P."/>
        </authorList>
    </citation>
    <scope>NUCLEOTIDE SEQUENCE</scope>
</reference>
<gene>
    <name evidence="1" type="ORF">TPAB3V08_LOCUS16421</name>
</gene>
<keyword evidence="2" id="KW-1185">Reference proteome</keyword>
<dbReference type="Proteomes" id="UP001153148">
    <property type="component" value="Unassembled WGS sequence"/>
</dbReference>
<organism evidence="1 2">
    <name type="scientific">Timema podura</name>
    <name type="common">Walking stick</name>
    <dbReference type="NCBI Taxonomy" id="61482"/>
    <lineage>
        <taxon>Eukaryota</taxon>
        <taxon>Metazoa</taxon>
        <taxon>Ecdysozoa</taxon>
        <taxon>Arthropoda</taxon>
        <taxon>Hexapoda</taxon>
        <taxon>Insecta</taxon>
        <taxon>Pterygota</taxon>
        <taxon>Neoptera</taxon>
        <taxon>Polyneoptera</taxon>
        <taxon>Phasmatodea</taxon>
        <taxon>Timematodea</taxon>
        <taxon>Timematoidea</taxon>
        <taxon>Timematidae</taxon>
        <taxon>Timema</taxon>
    </lineage>
</organism>